<name>A0A090QLG1_9FLAO</name>
<sequence>MTSLDNLITRFKNKEVDAFEKLYEMYSDSIYGVIMNIVRNEEMATELLQDSFLKAWNNAETYNSKKGRFFTWMLNIARNSAIDKTRSKAFKQSRKNLDSSLFVDIIPDHENLDNKTDAIGIKNYVKALGETCKQLIELLYFKGFTHKEAAEELGNPIGTIKTRNRNCIKQLRDMVL</sequence>
<evidence type="ECO:0000313" key="6">
    <source>
        <dbReference type="EMBL" id="GAK96356.1"/>
    </source>
</evidence>
<evidence type="ECO:0000256" key="1">
    <source>
        <dbReference type="ARBA" id="ARBA00010641"/>
    </source>
</evidence>
<dbReference type="InterPro" id="IPR039425">
    <property type="entry name" value="RNA_pol_sigma-70-like"/>
</dbReference>
<dbReference type="STRING" id="319236.BST91_08405"/>
<dbReference type="Pfam" id="PF04542">
    <property type="entry name" value="Sigma70_r2"/>
    <property type="match status" value="1"/>
</dbReference>
<dbReference type="InterPro" id="IPR007630">
    <property type="entry name" value="RNA_pol_sigma70_r4"/>
</dbReference>
<dbReference type="SUPFAM" id="SSF88659">
    <property type="entry name" value="Sigma3 and sigma4 domains of RNA polymerase sigma factors"/>
    <property type="match status" value="1"/>
</dbReference>
<accession>A0A090QLG1</accession>
<dbReference type="PANTHER" id="PTHR43133:SF62">
    <property type="entry name" value="RNA POLYMERASE SIGMA FACTOR SIGZ"/>
    <property type="match status" value="1"/>
</dbReference>
<dbReference type="PANTHER" id="PTHR43133">
    <property type="entry name" value="RNA POLYMERASE ECF-TYPE SIGMA FACTO"/>
    <property type="match status" value="1"/>
</dbReference>
<dbReference type="InterPro" id="IPR036388">
    <property type="entry name" value="WH-like_DNA-bd_sf"/>
</dbReference>
<evidence type="ECO:0000256" key="2">
    <source>
        <dbReference type="ARBA" id="ARBA00023015"/>
    </source>
</evidence>
<gene>
    <name evidence="6" type="ORF">JCM19294_1869</name>
</gene>
<dbReference type="InterPro" id="IPR007627">
    <property type="entry name" value="RNA_pol_sigma70_r2"/>
</dbReference>
<dbReference type="Proteomes" id="UP000029221">
    <property type="component" value="Unassembled WGS sequence"/>
</dbReference>
<evidence type="ECO:0000256" key="3">
    <source>
        <dbReference type="ARBA" id="ARBA00023082"/>
    </source>
</evidence>
<dbReference type="GO" id="GO:0003677">
    <property type="term" value="F:DNA binding"/>
    <property type="evidence" value="ECO:0007669"/>
    <property type="project" value="UniProtKB-KW"/>
</dbReference>
<proteinExistence type="inferred from homology"/>
<dbReference type="Gene3D" id="1.10.10.10">
    <property type="entry name" value="Winged helix-like DNA-binding domain superfamily/Winged helix DNA-binding domain"/>
    <property type="match status" value="1"/>
</dbReference>
<dbReference type="InterPro" id="IPR013325">
    <property type="entry name" value="RNA_pol_sigma_r2"/>
</dbReference>
<protein>
    <submittedName>
        <fullName evidence="6">RNA polymerase sigma-70 factor</fullName>
    </submittedName>
</protein>
<dbReference type="GO" id="GO:0016987">
    <property type="term" value="F:sigma factor activity"/>
    <property type="evidence" value="ECO:0007669"/>
    <property type="project" value="UniProtKB-KW"/>
</dbReference>
<evidence type="ECO:0000256" key="5">
    <source>
        <dbReference type="ARBA" id="ARBA00023163"/>
    </source>
</evidence>
<comment type="caution">
    <text evidence="6">The sequence shown here is derived from an EMBL/GenBank/DDBJ whole genome shotgun (WGS) entry which is preliminary data.</text>
</comment>
<dbReference type="GO" id="GO:0006352">
    <property type="term" value="P:DNA-templated transcription initiation"/>
    <property type="evidence" value="ECO:0007669"/>
    <property type="project" value="InterPro"/>
</dbReference>
<keyword evidence="7" id="KW-1185">Reference proteome</keyword>
<reference evidence="6" key="1">
    <citation type="journal article" date="2014" name="Genome Announc.">
        <title>Draft Genome Sequences of Marine Flavobacterium Nonlabens Strains NR17, NR24, NR27, NR32, NR33, and Ara13.</title>
        <authorList>
            <person name="Nakanishi M."/>
            <person name="Meirelles P."/>
            <person name="Suzuki R."/>
            <person name="Takatani N."/>
            <person name="Mino S."/>
            <person name="Suda W."/>
            <person name="Oshima K."/>
            <person name="Hattori M."/>
            <person name="Ohkuma M."/>
            <person name="Hosokawa M."/>
            <person name="Miyashita K."/>
            <person name="Thompson F.L."/>
            <person name="Niwa A."/>
            <person name="Sawabe T."/>
            <person name="Sawabe T."/>
        </authorList>
    </citation>
    <scope>NUCLEOTIDE SEQUENCE [LARGE SCALE GENOMIC DNA]</scope>
    <source>
        <strain evidence="6">JCM 19294</strain>
    </source>
</reference>
<dbReference type="RefSeq" id="WP_042277627.1">
    <property type="nucleotide sequence ID" value="NZ_BBML01000002.1"/>
</dbReference>
<comment type="similarity">
    <text evidence="1">Belongs to the sigma-70 factor family. ECF subfamily.</text>
</comment>
<dbReference type="SUPFAM" id="SSF88946">
    <property type="entry name" value="Sigma2 domain of RNA polymerase sigma factors"/>
    <property type="match status" value="1"/>
</dbReference>
<dbReference type="InterPro" id="IPR014284">
    <property type="entry name" value="RNA_pol_sigma-70_dom"/>
</dbReference>
<dbReference type="InterPro" id="IPR013324">
    <property type="entry name" value="RNA_pol_sigma_r3/r4-like"/>
</dbReference>
<keyword evidence="5" id="KW-0804">Transcription</keyword>
<keyword evidence="3" id="KW-0731">Sigma factor</keyword>
<dbReference type="Gene3D" id="1.10.1740.10">
    <property type="match status" value="1"/>
</dbReference>
<dbReference type="Pfam" id="PF04545">
    <property type="entry name" value="Sigma70_r4"/>
    <property type="match status" value="1"/>
</dbReference>
<keyword evidence="4" id="KW-0238">DNA-binding</keyword>
<dbReference type="NCBIfam" id="TIGR02937">
    <property type="entry name" value="sigma70-ECF"/>
    <property type="match status" value="1"/>
</dbReference>
<keyword evidence="2" id="KW-0805">Transcription regulation</keyword>
<evidence type="ECO:0000256" key="4">
    <source>
        <dbReference type="ARBA" id="ARBA00023125"/>
    </source>
</evidence>
<dbReference type="EMBL" id="BBML01000002">
    <property type="protein sequence ID" value="GAK96356.1"/>
    <property type="molecule type" value="Genomic_DNA"/>
</dbReference>
<organism evidence="6 7">
    <name type="scientific">Nonlabens tegetincola</name>
    <dbReference type="NCBI Taxonomy" id="323273"/>
    <lineage>
        <taxon>Bacteria</taxon>
        <taxon>Pseudomonadati</taxon>
        <taxon>Bacteroidota</taxon>
        <taxon>Flavobacteriia</taxon>
        <taxon>Flavobacteriales</taxon>
        <taxon>Flavobacteriaceae</taxon>
        <taxon>Nonlabens</taxon>
    </lineage>
</organism>
<evidence type="ECO:0000313" key="7">
    <source>
        <dbReference type="Proteomes" id="UP000029221"/>
    </source>
</evidence>
<dbReference type="eggNOG" id="COG1595">
    <property type="taxonomic scope" value="Bacteria"/>
</dbReference>
<dbReference type="AlphaFoldDB" id="A0A090QLG1"/>